<dbReference type="CDD" id="cd00009">
    <property type="entry name" value="AAA"/>
    <property type="match status" value="1"/>
</dbReference>
<proteinExistence type="inferred from homology"/>
<keyword evidence="10" id="KW-0378">Hydrolase</keyword>
<dbReference type="Gene3D" id="1.10.1780.10">
    <property type="entry name" value="Clp, N-terminal domain"/>
    <property type="match status" value="1"/>
</dbReference>
<dbReference type="PANTHER" id="PTHR11638:SF111">
    <property type="entry name" value="ATP-DEPENDENT CLP PROTEASE ATP-BINDING SUBUNIT CLPA"/>
    <property type="match status" value="1"/>
</dbReference>
<dbReference type="InterPro" id="IPR003593">
    <property type="entry name" value="AAA+_ATPase"/>
</dbReference>
<dbReference type="Pfam" id="PF00004">
    <property type="entry name" value="AAA"/>
    <property type="match status" value="1"/>
</dbReference>
<dbReference type="PROSITE" id="PS51903">
    <property type="entry name" value="CLP_R"/>
    <property type="match status" value="1"/>
</dbReference>
<comment type="similarity">
    <text evidence="1 7">Belongs to the ClpA/ClpB family.</text>
</comment>
<reference evidence="10 11" key="1">
    <citation type="submission" date="2015-11" db="EMBL/GenBank/DDBJ databases">
        <title>Draft Genome Sequence of the Strain BR 10423 (Rhizobium sp.) isolated from nodules of Mimosa pudica.</title>
        <authorList>
            <person name="Barauna A.C."/>
            <person name="Zilli J.E."/>
            <person name="Simoes-Araujo J.L."/>
            <person name="Reis V.M."/>
            <person name="James E.K."/>
            <person name="Reis F.B.Jr."/>
            <person name="Rouws L.F."/>
            <person name="Passos S.R."/>
            <person name="Gois S.R."/>
        </authorList>
    </citation>
    <scope>NUCLEOTIDE SEQUENCE [LARGE SCALE GENOMIC DNA]</scope>
    <source>
        <strain evidence="10 11">BR10423</strain>
    </source>
</reference>
<dbReference type="GO" id="GO:0006508">
    <property type="term" value="P:proteolysis"/>
    <property type="evidence" value="ECO:0007669"/>
    <property type="project" value="UniProtKB-KW"/>
</dbReference>
<dbReference type="RefSeq" id="WP_062369558.1">
    <property type="nucleotide sequence ID" value="NZ_LNCD01000049.1"/>
</dbReference>
<dbReference type="SUPFAM" id="SSF52540">
    <property type="entry name" value="P-loop containing nucleoside triphosphate hydrolases"/>
    <property type="match status" value="2"/>
</dbReference>
<evidence type="ECO:0000313" key="10">
    <source>
        <dbReference type="EMBL" id="KWV55861.1"/>
    </source>
</evidence>
<dbReference type="EMBL" id="LNCD01000049">
    <property type="protein sequence ID" value="KWV55861.1"/>
    <property type="molecule type" value="Genomic_DNA"/>
</dbReference>
<organism evidence="10 11">
    <name type="scientific">Rhizobium altiplani</name>
    <dbReference type="NCBI Taxonomy" id="1864509"/>
    <lineage>
        <taxon>Bacteria</taxon>
        <taxon>Pseudomonadati</taxon>
        <taxon>Pseudomonadota</taxon>
        <taxon>Alphaproteobacteria</taxon>
        <taxon>Hyphomicrobiales</taxon>
        <taxon>Rhizobiaceae</taxon>
        <taxon>Rhizobium/Agrobacterium group</taxon>
        <taxon>Rhizobium</taxon>
    </lineage>
</organism>
<keyword evidence="2 6" id="KW-0677">Repeat</keyword>
<dbReference type="Gene3D" id="3.40.50.300">
    <property type="entry name" value="P-loop containing nucleotide triphosphate hydrolases"/>
    <property type="match status" value="2"/>
</dbReference>
<dbReference type="Pfam" id="PF02861">
    <property type="entry name" value="Clp_N"/>
    <property type="match status" value="1"/>
</dbReference>
<dbReference type="NCBIfam" id="TIGR02639">
    <property type="entry name" value="ClpA"/>
    <property type="match status" value="1"/>
</dbReference>
<evidence type="ECO:0000256" key="2">
    <source>
        <dbReference type="ARBA" id="ARBA00022737"/>
    </source>
</evidence>
<dbReference type="PROSITE" id="PS00870">
    <property type="entry name" value="CLPAB_1"/>
    <property type="match status" value="1"/>
</dbReference>
<evidence type="ECO:0000256" key="8">
    <source>
        <dbReference type="SAM" id="MobiDB-lite"/>
    </source>
</evidence>
<dbReference type="PRINTS" id="PR00300">
    <property type="entry name" value="CLPPROTEASEA"/>
</dbReference>
<dbReference type="InterPro" id="IPR027417">
    <property type="entry name" value="P-loop_NTPase"/>
</dbReference>
<keyword evidence="4 7" id="KW-0067">ATP-binding</keyword>
<evidence type="ECO:0000256" key="1">
    <source>
        <dbReference type="ARBA" id="ARBA00008675"/>
    </source>
</evidence>
<dbReference type="FunFam" id="3.40.50.300:FF:000025">
    <property type="entry name" value="ATP-dependent Clp protease subunit"/>
    <property type="match status" value="1"/>
</dbReference>
<accession>A0A109JVH5</accession>
<keyword evidence="10" id="KW-0645">Protease</keyword>
<evidence type="ECO:0000256" key="4">
    <source>
        <dbReference type="ARBA" id="ARBA00022840"/>
    </source>
</evidence>
<evidence type="ECO:0000259" key="9">
    <source>
        <dbReference type="PROSITE" id="PS51903"/>
    </source>
</evidence>
<dbReference type="InterPro" id="IPR041546">
    <property type="entry name" value="ClpA/ClpB_AAA_lid"/>
</dbReference>
<sequence>MPTFSPSLEKALHQALTFANERHHEYATLEHLLLALIDDADAAAVMGACNVDLDALRKTLVEYVDNELSNLVTGYDEDSKPTSGFQRVIQRAVIHVQSSGREEVTGANVLVAIFAERESHAAYFLQEQEMTRYDAVNYISHGIGKRPGSSESRPPRGADDGESESKPASRNSGDQEEGGPKKQQDALKAYCVNLNEKAKSGKIDPLIGRQAEVNRTIQVLCRRSKNNPLYVGDPGVGKTAIAEGLAKRIVEGKVPEALADATIFSLDMGTLLAGTRYRGDFEERLKQVVKELEEYPGAVLFIDEIHTVIGAGATSGGAMDASNLLKPALSSGAIRCIGSTTYKEYRQFFEKDRALVRRFQKIDVNEPSIDDAIEIMKGLKPYFEEYHHLRYSNEAIKTAVELSARYISDRKLPDKAIDVIDETGAAQMLLPPSKRRKLITEKEIEATVATMARIPPKTVSKDDEAVLANLEQELRSVVYGQDNAIEALSTSIKLARAGLREPNKPIGSYVFSGPTGVGKTEVAKQLASSLGVELLRFDMSEYMERHTVSRLLGAPPGYVGFDQGGLLTDGVDQHPHCVVLLDEIEKAHPDIYNILLQVMDHGALTDHNGKKIDFRNVILIMTTNAGASEMAKAAIGFGSSKRTGEDEEALTRLFTPEFRNRLDAIIPFAALPTEVIYKVVQKFIMQLEAQLSERNVTFDLHKDAIAWLAEKGYDDKMGARPLARVIQDVIKKPLANEILFGKLRKGGVVNVTVGPKEDGKPGIILEAVSDSAPIKPKPEVEVVHSEADDEDDGELKTKARPRKATAKKAKAAAEPVTKSLPKKGSAVPRVPKK</sequence>
<dbReference type="InterPro" id="IPR003959">
    <property type="entry name" value="ATPase_AAA_core"/>
</dbReference>
<dbReference type="GO" id="GO:0005737">
    <property type="term" value="C:cytoplasm"/>
    <property type="evidence" value="ECO:0007669"/>
    <property type="project" value="TreeGrafter"/>
</dbReference>
<dbReference type="PROSITE" id="PS00871">
    <property type="entry name" value="CLPAB_2"/>
    <property type="match status" value="1"/>
</dbReference>
<dbReference type="InterPro" id="IPR050130">
    <property type="entry name" value="ClpA_ClpB"/>
</dbReference>
<keyword evidence="5 7" id="KW-0143">Chaperone</keyword>
<dbReference type="Proteomes" id="UP000068164">
    <property type="component" value="Unassembled WGS sequence"/>
</dbReference>
<dbReference type="PANTHER" id="PTHR11638">
    <property type="entry name" value="ATP-DEPENDENT CLP PROTEASE"/>
    <property type="match status" value="1"/>
</dbReference>
<dbReference type="InterPro" id="IPR004176">
    <property type="entry name" value="Clp_R_N"/>
</dbReference>
<dbReference type="OrthoDB" id="9803641at2"/>
<dbReference type="GO" id="GO:0016887">
    <property type="term" value="F:ATP hydrolysis activity"/>
    <property type="evidence" value="ECO:0007669"/>
    <property type="project" value="InterPro"/>
</dbReference>
<feature type="domain" description="Clp R" evidence="9">
    <location>
        <begin position="1"/>
        <end position="148"/>
    </location>
</feature>
<feature type="compositionally biased region" description="Basic and acidic residues" evidence="8">
    <location>
        <begin position="153"/>
        <end position="167"/>
    </location>
</feature>
<dbReference type="SMART" id="SM01086">
    <property type="entry name" value="ClpB_D2-small"/>
    <property type="match status" value="1"/>
</dbReference>
<evidence type="ECO:0000256" key="3">
    <source>
        <dbReference type="ARBA" id="ARBA00022741"/>
    </source>
</evidence>
<keyword evidence="3 7" id="KW-0547">Nucleotide-binding</keyword>
<feature type="compositionally biased region" description="Basic residues" evidence="8">
    <location>
        <begin position="798"/>
        <end position="810"/>
    </location>
</feature>
<dbReference type="InterPro" id="IPR013461">
    <property type="entry name" value="ClpA"/>
</dbReference>
<dbReference type="GO" id="GO:0043335">
    <property type="term" value="P:protein unfolding"/>
    <property type="evidence" value="ECO:0007669"/>
    <property type="project" value="InterPro"/>
</dbReference>
<evidence type="ECO:0000256" key="7">
    <source>
        <dbReference type="RuleBase" id="RU004432"/>
    </source>
</evidence>
<evidence type="ECO:0000313" key="11">
    <source>
        <dbReference type="Proteomes" id="UP000068164"/>
    </source>
</evidence>
<dbReference type="InterPro" id="IPR036628">
    <property type="entry name" value="Clp_N_dom_sf"/>
</dbReference>
<gene>
    <name evidence="10" type="primary">clpA</name>
    <name evidence="10" type="ORF">AS026_35935</name>
</gene>
<dbReference type="GO" id="GO:0034605">
    <property type="term" value="P:cellular response to heat"/>
    <property type="evidence" value="ECO:0007669"/>
    <property type="project" value="TreeGrafter"/>
</dbReference>
<dbReference type="Pfam" id="PF10431">
    <property type="entry name" value="ClpB_D2-small"/>
    <property type="match status" value="1"/>
</dbReference>
<evidence type="ECO:0000256" key="5">
    <source>
        <dbReference type="ARBA" id="ARBA00023186"/>
    </source>
</evidence>
<dbReference type="Pfam" id="PF17871">
    <property type="entry name" value="AAA_lid_9"/>
    <property type="match status" value="1"/>
</dbReference>
<feature type="region of interest" description="Disordered" evidence="8">
    <location>
        <begin position="142"/>
        <end position="184"/>
    </location>
</feature>
<dbReference type="CDD" id="cd19499">
    <property type="entry name" value="RecA-like_ClpB_Hsp104-like"/>
    <property type="match status" value="1"/>
</dbReference>
<feature type="region of interest" description="Disordered" evidence="8">
    <location>
        <begin position="775"/>
        <end position="833"/>
    </location>
</feature>
<dbReference type="SUPFAM" id="SSF81923">
    <property type="entry name" value="Double Clp-N motif"/>
    <property type="match status" value="1"/>
</dbReference>
<dbReference type="GO" id="GO:0008233">
    <property type="term" value="F:peptidase activity"/>
    <property type="evidence" value="ECO:0007669"/>
    <property type="project" value="UniProtKB-KW"/>
</dbReference>
<feature type="compositionally biased region" description="Basic and acidic residues" evidence="8">
    <location>
        <begin position="776"/>
        <end position="786"/>
    </location>
</feature>
<dbReference type="GO" id="GO:0005524">
    <property type="term" value="F:ATP binding"/>
    <property type="evidence" value="ECO:0007669"/>
    <property type="project" value="UniProtKB-KW"/>
</dbReference>
<dbReference type="InterPro" id="IPR028299">
    <property type="entry name" value="ClpA/B_CS2"/>
</dbReference>
<dbReference type="FunFam" id="3.40.50.300:FF:000010">
    <property type="entry name" value="Chaperone clpB 1, putative"/>
    <property type="match status" value="1"/>
</dbReference>
<evidence type="ECO:0000256" key="6">
    <source>
        <dbReference type="PROSITE-ProRule" id="PRU01251"/>
    </source>
</evidence>
<dbReference type="Pfam" id="PF07724">
    <property type="entry name" value="AAA_2"/>
    <property type="match status" value="1"/>
</dbReference>
<dbReference type="AlphaFoldDB" id="A0A109JVH5"/>
<dbReference type="SMART" id="SM00382">
    <property type="entry name" value="AAA"/>
    <property type="match status" value="2"/>
</dbReference>
<comment type="caution">
    <text evidence="10">The sequence shown here is derived from an EMBL/GenBank/DDBJ whole genome shotgun (WGS) entry which is preliminary data.</text>
</comment>
<dbReference type="InterPro" id="IPR019489">
    <property type="entry name" value="Clp_ATPase_C"/>
</dbReference>
<dbReference type="InterPro" id="IPR018368">
    <property type="entry name" value="ClpA/B_CS1"/>
</dbReference>
<name>A0A109JVH5_9HYPH</name>
<dbReference type="InterPro" id="IPR001270">
    <property type="entry name" value="ClpA/B"/>
</dbReference>
<dbReference type="Gene3D" id="1.10.8.60">
    <property type="match status" value="2"/>
</dbReference>
<protein>
    <submittedName>
        <fullName evidence="10">ATP-dependent Clp protease ATP-binding subunit ClpA</fullName>
    </submittedName>
</protein>
<keyword evidence="11" id="KW-1185">Reference proteome</keyword>